<evidence type="ECO:0000313" key="2">
    <source>
        <dbReference type="Proteomes" id="UP001291309"/>
    </source>
</evidence>
<dbReference type="Pfam" id="PF13646">
    <property type="entry name" value="HEAT_2"/>
    <property type="match status" value="1"/>
</dbReference>
<keyword evidence="2" id="KW-1185">Reference proteome</keyword>
<accession>A0ABU5GWB7</accession>
<name>A0ABU5GWB7_9BACT</name>
<sequence>MTDALKELARQLSSEDPYERESAVLELVELADPKAASLLVRALGDSAEPVRRWSAHGLAKLGRAEDVPALRRTMEKDPAPSVRIQAALGLARLGERPAIDRLIQFLKEPPLDARHDAAEALLSLQETAPLRPLLRPMLDTEDESSRAWAAGLLYALGDADAFLLWRGTLGSPESRRDAVGVAPFMREPGAIRELLRLLAELPQEELDATEGDEPSLAEHLANALRLSGMELLLGAEATEGLWSDLLALLGRHQHLVPELVDDLVQFLAQRPPADLGKDVAQLLSEQEPGERGAIFLAIATLLPEISIPTLVALEESVREEVLETVREALENTRGEDETLTALGETLSESPFGERFEGLAEASMTQEQEIPEEEEESGASVTREMPAVKVPSPATVTREMHAVEEPPASPTMEFELPEEFSEEEEEDEAWPATAPPEADVVAQRILAVGAMLRRLVLEERLARGKDPSAKEEIQRLQRWVDEEELFSPLGATGLELFEAEPGAWSEEDRQTVAWISEELQLLLWALKQGKLPPSEARVEAAPLLEKLPLLKEPQPFLDAAERRSLEEVEAQRDRWEVMLDCARYESFARGIQAEPSLAEGDPELERVLDSAENEGFDRSAVEAKHGPVRAAVEGLRFWGRFLVTELQKEGLLAGKPGEGLMFQGKRLAEMDEGTLALLLGLSHGRHAALGWLLEGEGDEGAPPEDEDEPG</sequence>
<dbReference type="RefSeq" id="WP_321543708.1">
    <property type="nucleotide sequence ID" value="NZ_JAXIVS010000001.1"/>
</dbReference>
<dbReference type="Gene3D" id="1.25.10.10">
    <property type="entry name" value="Leucine-rich Repeat Variant"/>
    <property type="match status" value="1"/>
</dbReference>
<dbReference type="InterPro" id="IPR016024">
    <property type="entry name" value="ARM-type_fold"/>
</dbReference>
<dbReference type="InterPro" id="IPR004155">
    <property type="entry name" value="PBS_lyase_HEAT"/>
</dbReference>
<reference evidence="1 2" key="1">
    <citation type="submission" date="2023-12" db="EMBL/GenBank/DDBJ databases">
        <title>the genome sequence of Hyalangium sp. s54d21.</title>
        <authorList>
            <person name="Zhang X."/>
        </authorList>
    </citation>
    <scope>NUCLEOTIDE SEQUENCE [LARGE SCALE GENOMIC DNA]</scope>
    <source>
        <strain evidence="2">s54d21</strain>
    </source>
</reference>
<dbReference type="EMBL" id="JAXIVS010000001">
    <property type="protein sequence ID" value="MDY7224984.1"/>
    <property type="molecule type" value="Genomic_DNA"/>
</dbReference>
<dbReference type="SMART" id="SM00567">
    <property type="entry name" value="EZ_HEAT"/>
    <property type="match status" value="3"/>
</dbReference>
<evidence type="ECO:0000313" key="1">
    <source>
        <dbReference type="EMBL" id="MDY7224984.1"/>
    </source>
</evidence>
<dbReference type="InterPro" id="IPR011989">
    <property type="entry name" value="ARM-like"/>
</dbReference>
<comment type="caution">
    <text evidence="1">The sequence shown here is derived from an EMBL/GenBank/DDBJ whole genome shotgun (WGS) entry which is preliminary data.</text>
</comment>
<gene>
    <name evidence="1" type="ORF">SYV04_01265</name>
</gene>
<organism evidence="1 2">
    <name type="scientific">Hyalangium rubrum</name>
    <dbReference type="NCBI Taxonomy" id="3103134"/>
    <lineage>
        <taxon>Bacteria</taxon>
        <taxon>Pseudomonadati</taxon>
        <taxon>Myxococcota</taxon>
        <taxon>Myxococcia</taxon>
        <taxon>Myxococcales</taxon>
        <taxon>Cystobacterineae</taxon>
        <taxon>Archangiaceae</taxon>
        <taxon>Hyalangium</taxon>
    </lineage>
</organism>
<dbReference type="SUPFAM" id="SSF48371">
    <property type="entry name" value="ARM repeat"/>
    <property type="match status" value="1"/>
</dbReference>
<protein>
    <submittedName>
        <fullName evidence="1">HEAT repeat domain-containing protein</fullName>
    </submittedName>
</protein>
<dbReference type="Proteomes" id="UP001291309">
    <property type="component" value="Unassembled WGS sequence"/>
</dbReference>
<proteinExistence type="predicted"/>